<gene>
    <name evidence="2" type="ORF">EG240_10255</name>
</gene>
<dbReference type="Proteomes" id="UP000275719">
    <property type="component" value="Unassembled WGS sequence"/>
</dbReference>
<feature type="transmembrane region" description="Helical" evidence="1">
    <location>
        <begin position="117"/>
        <end position="137"/>
    </location>
</feature>
<dbReference type="RefSeq" id="WP_125019310.1">
    <property type="nucleotide sequence ID" value="NZ_RQVQ01000021.1"/>
</dbReference>
<feature type="transmembrane region" description="Helical" evidence="1">
    <location>
        <begin position="144"/>
        <end position="165"/>
    </location>
</feature>
<dbReference type="AlphaFoldDB" id="A0A3P3W494"/>
<accession>A0A3P3W494</accession>
<protein>
    <submittedName>
        <fullName evidence="2">Uncharacterized protein</fullName>
    </submittedName>
</protein>
<proteinExistence type="predicted"/>
<organism evidence="2 3">
    <name type="scientific">Paenimyroides tangerinum</name>
    <dbReference type="NCBI Taxonomy" id="2488728"/>
    <lineage>
        <taxon>Bacteria</taxon>
        <taxon>Pseudomonadati</taxon>
        <taxon>Bacteroidota</taxon>
        <taxon>Flavobacteriia</taxon>
        <taxon>Flavobacteriales</taxon>
        <taxon>Flavobacteriaceae</taxon>
        <taxon>Paenimyroides</taxon>
    </lineage>
</organism>
<keyword evidence="1" id="KW-1133">Transmembrane helix</keyword>
<dbReference type="EMBL" id="RQVQ01000021">
    <property type="protein sequence ID" value="RRJ89895.1"/>
    <property type="molecule type" value="Genomic_DNA"/>
</dbReference>
<evidence type="ECO:0000256" key="1">
    <source>
        <dbReference type="SAM" id="Phobius"/>
    </source>
</evidence>
<keyword evidence="1" id="KW-0812">Transmembrane</keyword>
<name>A0A3P3W494_9FLAO</name>
<keyword evidence="1" id="KW-0472">Membrane</keyword>
<sequence>MKKKINKYSLWFVNVLAVLNIFLLVADFTFPKTQTEIFLDKITSRGVDGRKSKKQIIIKFDKLVFYGNTNVSKTLNGNSNNSYFLEKNKFLQNNVFVKVVNKDSGFSDSVFIGYHCYNAYFLYLLFLSLFCYAFLLYNLRARDFFNLIPYFSIPIGIVFLINILVQYS</sequence>
<comment type="caution">
    <text evidence="2">The sequence shown here is derived from an EMBL/GenBank/DDBJ whole genome shotgun (WGS) entry which is preliminary data.</text>
</comment>
<keyword evidence="3" id="KW-1185">Reference proteome</keyword>
<evidence type="ECO:0000313" key="3">
    <source>
        <dbReference type="Proteomes" id="UP000275719"/>
    </source>
</evidence>
<feature type="transmembrane region" description="Helical" evidence="1">
    <location>
        <begin position="12"/>
        <end position="30"/>
    </location>
</feature>
<reference evidence="2 3" key="1">
    <citation type="submission" date="2018-11" db="EMBL/GenBank/DDBJ databases">
        <title>Flavobacterium sp. nov., YIM 102701-2 draft genome.</title>
        <authorList>
            <person name="Li G."/>
            <person name="Jiang Y."/>
        </authorList>
    </citation>
    <scope>NUCLEOTIDE SEQUENCE [LARGE SCALE GENOMIC DNA]</scope>
    <source>
        <strain evidence="2 3">YIM 102701-2</strain>
    </source>
</reference>
<evidence type="ECO:0000313" key="2">
    <source>
        <dbReference type="EMBL" id="RRJ89895.1"/>
    </source>
</evidence>